<evidence type="ECO:0008006" key="3">
    <source>
        <dbReference type="Google" id="ProtNLM"/>
    </source>
</evidence>
<dbReference type="AlphaFoldDB" id="A0A7W5JVY2"/>
<protein>
    <recommendedName>
        <fullName evidence="3">Nitroimidazol reductase NimA, pyridoxamine 5'-phosphate oxidase superfamily</fullName>
    </recommendedName>
</protein>
<dbReference type="InterPro" id="IPR012349">
    <property type="entry name" value="Split_barrel_FMN-bd"/>
</dbReference>
<sequence length="144" mass="15718">MTLSDERTSGHLHVLDEERCRALLASHHQGRIAWNAGDGPQLLPVSYALHLGEVAFRTSPYGALAQLRRPTMVAFEIDEIDPVAGAGWSVLVRGRAEPVTRADDLATLWGQEGMVPWATGTRNLVLRIAEHSISGRAVRAPYAD</sequence>
<dbReference type="EMBL" id="JACHZG010000001">
    <property type="protein sequence ID" value="MBB3327243.1"/>
    <property type="molecule type" value="Genomic_DNA"/>
</dbReference>
<proteinExistence type="predicted"/>
<comment type="caution">
    <text evidence="1">The sequence shown here is derived from an EMBL/GenBank/DDBJ whole genome shotgun (WGS) entry which is preliminary data.</text>
</comment>
<gene>
    <name evidence="1" type="ORF">FHX39_002187</name>
</gene>
<reference evidence="1 2" key="1">
    <citation type="submission" date="2020-08" db="EMBL/GenBank/DDBJ databases">
        <title>Sequencing the genomes of 1000 actinobacteria strains.</title>
        <authorList>
            <person name="Klenk H.-P."/>
        </authorList>
    </citation>
    <scope>NUCLEOTIDE SEQUENCE [LARGE SCALE GENOMIC DNA]</scope>
    <source>
        <strain evidence="1 2">DSM 11053</strain>
    </source>
</reference>
<evidence type="ECO:0000313" key="1">
    <source>
        <dbReference type="EMBL" id="MBB3327243.1"/>
    </source>
</evidence>
<dbReference type="InterPro" id="IPR024747">
    <property type="entry name" value="Pyridox_Oxase-rel"/>
</dbReference>
<dbReference type="Gene3D" id="2.30.110.10">
    <property type="entry name" value="Electron Transport, Fmn-binding Protein, Chain A"/>
    <property type="match status" value="1"/>
</dbReference>
<dbReference type="RefSeq" id="WP_183338347.1">
    <property type="nucleotide sequence ID" value="NZ_JACHZG010000001.1"/>
</dbReference>
<dbReference type="Proteomes" id="UP000565572">
    <property type="component" value="Unassembled WGS sequence"/>
</dbReference>
<accession>A0A7W5JVY2</accession>
<dbReference type="SUPFAM" id="SSF50475">
    <property type="entry name" value="FMN-binding split barrel"/>
    <property type="match status" value="1"/>
</dbReference>
<evidence type="ECO:0000313" key="2">
    <source>
        <dbReference type="Proteomes" id="UP000565572"/>
    </source>
</evidence>
<name>A0A7W5JVY2_9ACTN</name>
<dbReference type="Pfam" id="PF12900">
    <property type="entry name" value="Pyridox_ox_2"/>
    <property type="match status" value="1"/>
</dbReference>
<organism evidence="1 2">
    <name type="scientific">Microlunatus antarcticus</name>
    <dbReference type="NCBI Taxonomy" id="53388"/>
    <lineage>
        <taxon>Bacteria</taxon>
        <taxon>Bacillati</taxon>
        <taxon>Actinomycetota</taxon>
        <taxon>Actinomycetes</taxon>
        <taxon>Propionibacteriales</taxon>
        <taxon>Propionibacteriaceae</taxon>
        <taxon>Microlunatus</taxon>
    </lineage>
</organism>
<keyword evidence="2" id="KW-1185">Reference proteome</keyword>